<evidence type="ECO:0000313" key="2">
    <source>
        <dbReference type="EMBL" id="GFR88927.1"/>
    </source>
</evidence>
<feature type="compositionally biased region" description="Basic and acidic residues" evidence="1">
    <location>
        <begin position="320"/>
        <end position="330"/>
    </location>
</feature>
<feature type="compositionally biased region" description="Polar residues" evidence="1">
    <location>
        <begin position="63"/>
        <end position="90"/>
    </location>
</feature>
<evidence type="ECO:0000313" key="3">
    <source>
        <dbReference type="Proteomes" id="UP000762676"/>
    </source>
</evidence>
<feature type="compositionally biased region" description="Basic and acidic residues" evidence="1">
    <location>
        <begin position="226"/>
        <end position="248"/>
    </location>
</feature>
<feature type="compositionally biased region" description="Basic and acidic residues" evidence="1">
    <location>
        <begin position="397"/>
        <end position="408"/>
    </location>
</feature>
<evidence type="ECO:0000256" key="1">
    <source>
        <dbReference type="SAM" id="MobiDB-lite"/>
    </source>
</evidence>
<feature type="compositionally biased region" description="Polar residues" evidence="1">
    <location>
        <begin position="213"/>
        <end position="225"/>
    </location>
</feature>
<dbReference type="AlphaFoldDB" id="A0AAV4GT27"/>
<organism evidence="2 3">
    <name type="scientific">Elysia marginata</name>
    <dbReference type="NCBI Taxonomy" id="1093978"/>
    <lineage>
        <taxon>Eukaryota</taxon>
        <taxon>Metazoa</taxon>
        <taxon>Spiralia</taxon>
        <taxon>Lophotrochozoa</taxon>
        <taxon>Mollusca</taxon>
        <taxon>Gastropoda</taxon>
        <taxon>Heterobranchia</taxon>
        <taxon>Euthyneura</taxon>
        <taxon>Panpulmonata</taxon>
        <taxon>Sacoglossa</taxon>
        <taxon>Placobranchoidea</taxon>
        <taxon>Plakobranchidae</taxon>
        <taxon>Elysia</taxon>
    </lineage>
</organism>
<feature type="region of interest" description="Disordered" evidence="1">
    <location>
        <begin position="42"/>
        <end position="278"/>
    </location>
</feature>
<feature type="region of interest" description="Disordered" evidence="1">
    <location>
        <begin position="583"/>
        <end position="638"/>
    </location>
</feature>
<feature type="compositionally biased region" description="Basic and acidic residues" evidence="1">
    <location>
        <begin position="604"/>
        <end position="623"/>
    </location>
</feature>
<feature type="compositionally biased region" description="Polar residues" evidence="1">
    <location>
        <begin position="585"/>
        <end position="603"/>
    </location>
</feature>
<proteinExistence type="predicted"/>
<feature type="compositionally biased region" description="Polar residues" evidence="1">
    <location>
        <begin position="183"/>
        <end position="199"/>
    </location>
</feature>
<feature type="region of interest" description="Disordered" evidence="1">
    <location>
        <begin position="304"/>
        <end position="428"/>
    </location>
</feature>
<sequence>MKGMITNFQHQRANPWIKPFCQYILKFEAKFFDQQRCNFSTMTDSQQDEKSQGPVQEKAGSPAESNSRQVNDGGKSPSTETANKQSTPQEMTADGEADTSKVTNGSEKLSEQRLDEGTTKETAETDGVNLKASVENGEEVVSSEMVENDGVTLAQSSSQKKMAHEMVKDSKGSEERDGGGTSVSGEISSLNTTDLQQRPVQKATDSAGKANGRQINNESESLLTETTDKENGEGVSEQKVEKGVAKEETEYDQEVNKAGGEESAQADSQNMVESKNIAGAQHFSEKNIAQEIVEAGMNAFQVMGEDRVLNERSSSQGTESQDKGLEETVQKKVPVPSTAEANSRQENDEGESLITDTTNKEITPQEMTVDGEAESTKLPEGNDPVPGPKSEVSAATEKAETEEVRVEYSEEVSQNGVDGDEVATKKKRTQEKMNYGTFFSQKLEEGGKNLSQEMVAIQETPVIGKRNIIRETSTGDTGTYTIWKNPQIDQKQSQEITVMWYNKKIGSDQKPSPSISSSRDDTGPQPTHSLQGMPSSSGITTQTYLHSLKSLTGDRSTTEVYQGNVKNYVSFIVKTAAATFEVDQGPQSSPSGLKSQESLSSQGGKEEVGATRHVSKESNEAPKKKTKKEKGHLTLPPLVTYRPGNFEAHSTRQTYLSYPPLSQLPYYPKLEYPRKWGVPLLPAEPRTVLVGFTCPPAPRFRQDQLMTHSASTLRRYYSKPCIKSVEWIKVSGKR</sequence>
<reference evidence="2 3" key="1">
    <citation type="journal article" date="2021" name="Elife">
        <title>Chloroplast acquisition without the gene transfer in kleptoplastic sea slugs, Plakobranchus ocellatus.</title>
        <authorList>
            <person name="Maeda T."/>
            <person name="Takahashi S."/>
            <person name="Yoshida T."/>
            <person name="Shimamura S."/>
            <person name="Takaki Y."/>
            <person name="Nagai Y."/>
            <person name="Toyoda A."/>
            <person name="Suzuki Y."/>
            <person name="Arimoto A."/>
            <person name="Ishii H."/>
            <person name="Satoh N."/>
            <person name="Nishiyama T."/>
            <person name="Hasebe M."/>
            <person name="Maruyama T."/>
            <person name="Minagawa J."/>
            <person name="Obokata J."/>
            <person name="Shigenobu S."/>
        </authorList>
    </citation>
    <scope>NUCLEOTIDE SEQUENCE [LARGE SCALE GENOMIC DNA]</scope>
</reference>
<name>A0AAV4GT27_9GAST</name>
<feature type="region of interest" description="Disordered" evidence="1">
    <location>
        <begin position="505"/>
        <end position="539"/>
    </location>
</feature>
<dbReference type="Proteomes" id="UP000762676">
    <property type="component" value="Unassembled WGS sequence"/>
</dbReference>
<dbReference type="EMBL" id="BMAT01008585">
    <property type="protein sequence ID" value="GFR88927.1"/>
    <property type="molecule type" value="Genomic_DNA"/>
</dbReference>
<feature type="compositionally biased region" description="Polar residues" evidence="1">
    <location>
        <begin position="524"/>
        <end position="539"/>
    </location>
</feature>
<comment type="caution">
    <text evidence="2">The sequence shown here is derived from an EMBL/GenBank/DDBJ whole genome shotgun (WGS) entry which is preliminary data.</text>
</comment>
<feature type="compositionally biased region" description="Basic and acidic residues" evidence="1">
    <location>
        <begin position="162"/>
        <end position="178"/>
    </location>
</feature>
<gene>
    <name evidence="2" type="ORF">ElyMa_004266800</name>
</gene>
<feature type="compositionally biased region" description="Polar residues" evidence="1">
    <location>
        <begin position="354"/>
        <end position="366"/>
    </location>
</feature>
<protein>
    <submittedName>
        <fullName evidence="2">Uncharacterized protein</fullName>
    </submittedName>
</protein>
<feature type="compositionally biased region" description="Basic and acidic residues" evidence="1">
    <location>
        <begin position="108"/>
        <end position="123"/>
    </location>
</feature>
<feature type="compositionally biased region" description="Low complexity" evidence="1">
    <location>
        <begin position="133"/>
        <end position="145"/>
    </location>
</feature>
<keyword evidence="3" id="KW-1185">Reference proteome</keyword>
<accession>A0AAV4GT27</accession>